<dbReference type="InterPro" id="IPR029063">
    <property type="entry name" value="SAM-dependent_MTases_sf"/>
</dbReference>
<organism evidence="1 2">
    <name type="scientific">Allobranchiibius huperziae</name>
    <dbReference type="NCBI Taxonomy" id="1874116"/>
    <lineage>
        <taxon>Bacteria</taxon>
        <taxon>Bacillati</taxon>
        <taxon>Actinomycetota</taxon>
        <taxon>Actinomycetes</taxon>
        <taxon>Micrococcales</taxon>
        <taxon>Dermacoccaceae</taxon>
        <taxon>Allobranchiibius</taxon>
    </lineage>
</organism>
<dbReference type="SUPFAM" id="SSF53335">
    <property type="entry name" value="S-adenosyl-L-methionine-dependent methyltransferases"/>
    <property type="match status" value="1"/>
</dbReference>
<accession>A0A853DB79</accession>
<reference evidence="1 2" key="1">
    <citation type="submission" date="2020-07" db="EMBL/GenBank/DDBJ databases">
        <title>Sequencing the genomes of 1000 actinobacteria strains.</title>
        <authorList>
            <person name="Klenk H.-P."/>
        </authorList>
    </citation>
    <scope>NUCLEOTIDE SEQUENCE [LARGE SCALE GENOMIC DNA]</scope>
    <source>
        <strain evidence="1 2">DSM 29531</strain>
    </source>
</reference>
<dbReference type="Gene3D" id="3.40.50.150">
    <property type="entry name" value="Vaccinia Virus protein VP39"/>
    <property type="match status" value="1"/>
</dbReference>
<dbReference type="EMBL" id="JACCFW010000001">
    <property type="protein sequence ID" value="NYJ74806.1"/>
    <property type="molecule type" value="Genomic_DNA"/>
</dbReference>
<dbReference type="GO" id="GO:0008168">
    <property type="term" value="F:methyltransferase activity"/>
    <property type="evidence" value="ECO:0007669"/>
    <property type="project" value="UniProtKB-KW"/>
</dbReference>
<keyword evidence="1" id="KW-0489">Methyltransferase</keyword>
<dbReference type="Pfam" id="PF13489">
    <property type="entry name" value="Methyltransf_23"/>
    <property type="match status" value="1"/>
</dbReference>
<proteinExistence type="predicted"/>
<dbReference type="AlphaFoldDB" id="A0A853DB79"/>
<evidence type="ECO:0000313" key="1">
    <source>
        <dbReference type="EMBL" id="NYJ74806.1"/>
    </source>
</evidence>
<evidence type="ECO:0000313" key="2">
    <source>
        <dbReference type="Proteomes" id="UP000571817"/>
    </source>
</evidence>
<dbReference type="RefSeq" id="WP_179480986.1">
    <property type="nucleotide sequence ID" value="NZ_JACCFW010000001.1"/>
</dbReference>
<dbReference type="Proteomes" id="UP000571817">
    <property type="component" value="Unassembled WGS sequence"/>
</dbReference>
<sequence length="294" mass="31614">MAATGVAAIREDCEICRARLRPRALRGGGALARCERCGHLLRDLRDSPAAHRDLAYGGEPTLDRIRLDLTYRAMLRAVPGDAPRSVFEVGYGSGSMLRRFLDGGATIAGADPDQLRIGVDPLVVTQGRLSGGSVEDVLRDGADPVDLVYGIHVLEHVLDPVATLAVAFDLVRPRGVVQFLTPAGDSDGVRLYGSAWWMLEDPTHVRFFTADSLARAATDAGFVDVVVRRPVLDSLTTDAASAVRRWRPAPRPRGVLASRSVIAAGLASAPLVLAARAVRPTMRPTLHLIARRPR</sequence>
<keyword evidence="1" id="KW-0808">Transferase</keyword>
<keyword evidence="2" id="KW-1185">Reference proteome</keyword>
<comment type="caution">
    <text evidence="1">The sequence shown here is derived from an EMBL/GenBank/DDBJ whole genome shotgun (WGS) entry which is preliminary data.</text>
</comment>
<name>A0A853DB79_9MICO</name>
<dbReference type="GO" id="GO:0032259">
    <property type="term" value="P:methylation"/>
    <property type="evidence" value="ECO:0007669"/>
    <property type="project" value="UniProtKB-KW"/>
</dbReference>
<gene>
    <name evidence="1" type="ORF">HNR15_001769</name>
</gene>
<protein>
    <submittedName>
        <fullName evidence="1">2-polyprenyl-3-methyl-5-hydroxy-6-metoxy-1, 4-benzoquinol methylase</fullName>
    </submittedName>
</protein>